<evidence type="ECO:0000256" key="1">
    <source>
        <dbReference type="ARBA" id="ARBA00004496"/>
    </source>
</evidence>
<evidence type="ECO:0000313" key="12">
    <source>
        <dbReference type="Proteomes" id="UP000003891"/>
    </source>
</evidence>
<name>G4HMX7_9BACL</name>
<protein>
    <submittedName>
        <fullName evidence="11">Two component transcriptional regulator, winged helix family</fullName>
    </submittedName>
</protein>
<dbReference type="STRING" id="743719.PaelaDRAFT_5338"/>
<proteinExistence type="predicted"/>
<dbReference type="CDD" id="cd00383">
    <property type="entry name" value="trans_reg_C"/>
    <property type="match status" value="1"/>
</dbReference>
<evidence type="ECO:0000256" key="7">
    <source>
        <dbReference type="PROSITE-ProRule" id="PRU00169"/>
    </source>
</evidence>
<evidence type="ECO:0000259" key="10">
    <source>
        <dbReference type="PROSITE" id="PS51755"/>
    </source>
</evidence>
<dbReference type="PROSITE" id="PS51755">
    <property type="entry name" value="OMPR_PHOB"/>
    <property type="match status" value="1"/>
</dbReference>
<evidence type="ECO:0000256" key="3">
    <source>
        <dbReference type="ARBA" id="ARBA00023012"/>
    </source>
</evidence>
<comment type="subcellular location">
    <subcellularLocation>
        <location evidence="1">Cytoplasm</location>
    </subcellularLocation>
</comment>
<keyword evidence="6" id="KW-0804">Transcription</keyword>
<dbReference type="InterPro" id="IPR001867">
    <property type="entry name" value="OmpR/PhoB-type_DNA-bd"/>
</dbReference>
<evidence type="ECO:0000256" key="4">
    <source>
        <dbReference type="ARBA" id="ARBA00023015"/>
    </source>
</evidence>
<dbReference type="Pfam" id="PF00072">
    <property type="entry name" value="Response_reg"/>
    <property type="match status" value="1"/>
</dbReference>
<evidence type="ECO:0000313" key="11">
    <source>
        <dbReference type="EMBL" id="EHB54342.1"/>
    </source>
</evidence>
<evidence type="ECO:0000259" key="9">
    <source>
        <dbReference type="PROSITE" id="PS50110"/>
    </source>
</evidence>
<dbReference type="SUPFAM" id="SSF46894">
    <property type="entry name" value="C-terminal effector domain of the bipartite response regulators"/>
    <property type="match status" value="1"/>
</dbReference>
<keyword evidence="3" id="KW-0902">Two-component regulatory system</keyword>
<dbReference type="Gene3D" id="6.10.250.690">
    <property type="match status" value="1"/>
</dbReference>
<keyword evidence="5 8" id="KW-0238">DNA-binding</keyword>
<dbReference type="Pfam" id="PF00486">
    <property type="entry name" value="Trans_reg_C"/>
    <property type="match status" value="1"/>
</dbReference>
<dbReference type="PANTHER" id="PTHR48111">
    <property type="entry name" value="REGULATOR OF RPOS"/>
    <property type="match status" value="1"/>
</dbReference>
<accession>G4HMX7</accession>
<dbReference type="Gene3D" id="3.40.50.2300">
    <property type="match status" value="1"/>
</dbReference>
<keyword evidence="2 7" id="KW-0597">Phosphoprotein</keyword>
<feature type="domain" description="Response regulatory" evidence="9">
    <location>
        <begin position="18"/>
        <end position="132"/>
    </location>
</feature>
<organism evidence="11 12">
    <name type="scientific">Paenibacillus lactis 154</name>
    <dbReference type="NCBI Taxonomy" id="743719"/>
    <lineage>
        <taxon>Bacteria</taxon>
        <taxon>Bacillati</taxon>
        <taxon>Bacillota</taxon>
        <taxon>Bacilli</taxon>
        <taxon>Bacillales</taxon>
        <taxon>Paenibacillaceae</taxon>
        <taxon>Paenibacillus</taxon>
    </lineage>
</organism>
<evidence type="ECO:0000256" key="2">
    <source>
        <dbReference type="ARBA" id="ARBA00022553"/>
    </source>
</evidence>
<feature type="DNA-binding region" description="OmpR/PhoB-type" evidence="8">
    <location>
        <begin position="145"/>
        <end position="244"/>
    </location>
</feature>
<evidence type="ECO:0000256" key="5">
    <source>
        <dbReference type="ARBA" id="ARBA00023125"/>
    </source>
</evidence>
<dbReference type="SMART" id="SM00448">
    <property type="entry name" value="REC"/>
    <property type="match status" value="1"/>
</dbReference>
<dbReference type="PROSITE" id="PS50110">
    <property type="entry name" value="RESPONSE_REGULATORY"/>
    <property type="match status" value="1"/>
</dbReference>
<feature type="modified residue" description="4-aspartylphosphate" evidence="7">
    <location>
        <position position="68"/>
    </location>
</feature>
<dbReference type="PANTHER" id="PTHR48111:SF52">
    <property type="entry name" value="TRANSCRIPTIONAL REGULATORY PROTEIN YVRH"/>
    <property type="match status" value="1"/>
</dbReference>
<dbReference type="InterPro" id="IPR036388">
    <property type="entry name" value="WH-like_DNA-bd_sf"/>
</dbReference>
<dbReference type="SMART" id="SM00862">
    <property type="entry name" value="Trans_reg_C"/>
    <property type="match status" value="1"/>
</dbReference>
<dbReference type="Proteomes" id="UP000003891">
    <property type="component" value="Unassembled WGS sequence"/>
</dbReference>
<dbReference type="GO" id="GO:0000976">
    <property type="term" value="F:transcription cis-regulatory region binding"/>
    <property type="evidence" value="ECO:0007669"/>
    <property type="project" value="TreeGrafter"/>
</dbReference>
<sequence length="252" mass="29007">MFEDTYEMREELIMESASILAVDDEIGILKLLEITLRKESFTHIDTASSGKEALQRVKEKTYDMILLDIMLPDLSGFELCTEIRRHTNTPIIFISARSTDFDKITGLGLGGDDYITKPFNPLEVTARIKAILRRQRLMENAAQQNTAYDYGYFSFHPESATLTVKRQPVECTAKELELLHFFCKHPNHIFTTAQLYELVWGNDVFGEEKTVTIHISKLRKKLGDDTRKPKIIVNLRGIGYKFIPPNEERLCE</sequence>
<dbReference type="FunFam" id="3.40.50.2300:FF:000001">
    <property type="entry name" value="DNA-binding response regulator PhoB"/>
    <property type="match status" value="1"/>
</dbReference>
<dbReference type="SUPFAM" id="SSF52172">
    <property type="entry name" value="CheY-like"/>
    <property type="match status" value="1"/>
</dbReference>
<dbReference type="GO" id="GO:0005829">
    <property type="term" value="C:cytosol"/>
    <property type="evidence" value="ECO:0007669"/>
    <property type="project" value="TreeGrafter"/>
</dbReference>
<dbReference type="InterPro" id="IPR001789">
    <property type="entry name" value="Sig_transdc_resp-reg_receiver"/>
</dbReference>
<keyword evidence="4" id="KW-0805">Transcription regulation</keyword>
<gene>
    <name evidence="11" type="ORF">PaelaDRAFT_5338</name>
</gene>
<dbReference type="FunFam" id="1.10.10.10:FF:000018">
    <property type="entry name" value="DNA-binding response regulator ResD"/>
    <property type="match status" value="1"/>
</dbReference>
<dbReference type="PATRIC" id="fig|743719.3.peg.5440"/>
<dbReference type="eggNOG" id="COG0745">
    <property type="taxonomic scope" value="Bacteria"/>
</dbReference>
<feature type="domain" description="OmpR/PhoB-type" evidence="10">
    <location>
        <begin position="145"/>
        <end position="244"/>
    </location>
</feature>
<evidence type="ECO:0000256" key="8">
    <source>
        <dbReference type="PROSITE-ProRule" id="PRU01091"/>
    </source>
</evidence>
<dbReference type="InterPro" id="IPR039420">
    <property type="entry name" value="WalR-like"/>
</dbReference>
<evidence type="ECO:0000256" key="6">
    <source>
        <dbReference type="ARBA" id="ARBA00023163"/>
    </source>
</evidence>
<dbReference type="EMBL" id="AGIP01000018">
    <property type="protein sequence ID" value="EHB54342.1"/>
    <property type="molecule type" value="Genomic_DNA"/>
</dbReference>
<dbReference type="GO" id="GO:0032993">
    <property type="term" value="C:protein-DNA complex"/>
    <property type="evidence" value="ECO:0007669"/>
    <property type="project" value="TreeGrafter"/>
</dbReference>
<reference evidence="11 12" key="1">
    <citation type="submission" date="2011-09" db="EMBL/GenBank/DDBJ databases">
        <title>The draft genome of Paenibacillus lactis 154.</title>
        <authorList>
            <consortium name="US DOE Joint Genome Institute (JGI-PGF)"/>
            <person name="Lucas S."/>
            <person name="Han J."/>
            <person name="Lapidus A."/>
            <person name="Cheng J.-F."/>
            <person name="Goodwin L."/>
            <person name="Pitluck S."/>
            <person name="Peters L."/>
            <person name="Land M.L."/>
            <person name="Hauser L."/>
            <person name="Siebers A."/>
            <person name="Thelen M."/>
            <person name="Hugenholtz P."/>
            <person name="Allgaier M."/>
            <person name="Woyke T.J."/>
        </authorList>
    </citation>
    <scope>NUCLEOTIDE SEQUENCE [LARGE SCALE GENOMIC DNA]</scope>
    <source>
        <strain evidence="11 12">154</strain>
    </source>
</reference>
<dbReference type="InterPro" id="IPR016032">
    <property type="entry name" value="Sig_transdc_resp-reg_C-effctor"/>
</dbReference>
<dbReference type="GO" id="GO:0000156">
    <property type="term" value="F:phosphorelay response regulator activity"/>
    <property type="evidence" value="ECO:0007669"/>
    <property type="project" value="TreeGrafter"/>
</dbReference>
<dbReference type="Gene3D" id="1.10.10.10">
    <property type="entry name" value="Winged helix-like DNA-binding domain superfamily/Winged helix DNA-binding domain"/>
    <property type="match status" value="1"/>
</dbReference>
<dbReference type="AlphaFoldDB" id="G4HMX7"/>
<dbReference type="InterPro" id="IPR011006">
    <property type="entry name" value="CheY-like_superfamily"/>
</dbReference>
<dbReference type="GO" id="GO:0006355">
    <property type="term" value="P:regulation of DNA-templated transcription"/>
    <property type="evidence" value="ECO:0007669"/>
    <property type="project" value="InterPro"/>
</dbReference>